<evidence type="ECO:0000313" key="3">
    <source>
        <dbReference type="EMBL" id="MBB4008074.1"/>
    </source>
</evidence>
<sequence>MDHIFDKSVSSSAIDARAGSIPTHGERQRAEVEISVTKNVGLRASVDVSSGGLLSIAALVSSILLSTAVLVHVATRDGRSKSLWR</sequence>
<evidence type="ECO:0000313" key="5">
    <source>
        <dbReference type="Proteomes" id="UP000185598"/>
    </source>
</evidence>
<evidence type="ECO:0000256" key="2">
    <source>
        <dbReference type="SAM" id="Phobius"/>
    </source>
</evidence>
<organism evidence="4 5">
    <name type="scientific">Allorhizobium taibaishanense</name>
    <dbReference type="NCBI Taxonomy" id="887144"/>
    <lineage>
        <taxon>Bacteria</taxon>
        <taxon>Pseudomonadati</taxon>
        <taxon>Pseudomonadota</taxon>
        <taxon>Alphaproteobacteria</taxon>
        <taxon>Hyphomicrobiales</taxon>
        <taxon>Rhizobiaceae</taxon>
        <taxon>Rhizobium/Agrobacterium group</taxon>
        <taxon>Allorhizobium</taxon>
    </lineage>
</organism>
<feature type="transmembrane region" description="Helical" evidence="2">
    <location>
        <begin position="52"/>
        <end position="75"/>
    </location>
</feature>
<dbReference type="AlphaFoldDB" id="A0A1Q8ZYT2"/>
<comment type="caution">
    <text evidence="4">The sequence shown here is derived from an EMBL/GenBank/DDBJ whole genome shotgun (WGS) entry which is preliminary data.</text>
</comment>
<keyword evidence="2" id="KW-1133">Transmembrane helix</keyword>
<reference evidence="4 5" key="1">
    <citation type="submission" date="2016-09" db="EMBL/GenBank/DDBJ databases">
        <title>Rhizobium oryziradicis sp. nov., isolated from the root of rice.</title>
        <authorList>
            <person name="Zhao J."/>
            <person name="Zhang X."/>
        </authorList>
    </citation>
    <scope>NUCLEOTIDE SEQUENCE [LARGE SCALE GENOMIC DNA]</scope>
    <source>
        <strain evidence="4 5">14971</strain>
    </source>
</reference>
<dbReference type="STRING" id="887144.BJF91_10315"/>
<accession>A0A1Q8ZYT2</accession>
<dbReference type="Proteomes" id="UP000544107">
    <property type="component" value="Unassembled WGS sequence"/>
</dbReference>
<evidence type="ECO:0000256" key="1">
    <source>
        <dbReference type="SAM" id="MobiDB-lite"/>
    </source>
</evidence>
<name>A0A1Q8ZYT2_9HYPH</name>
<feature type="region of interest" description="Disordered" evidence="1">
    <location>
        <begin position="1"/>
        <end position="28"/>
    </location>
</feature>
<dbReference type="RefSeq" id="WP_075617087.1">
    <property type="nucleotide sequence ID" value="NZ_JACIED010000003.1"/>
</dbReference>
<keyword evidence="5" id="KW-1185">Reference proteome</keyword>
<dbReference type="EMBL" id="MKIN01000028">
    <property type="protein sequence ID" value="OLP47088.1"/>
    <property type="molecule type" value="Genomic_DNA"/>
</dbReference>
<evidence type="ECO:0000313" key="4">
    <source>
        <dbReference type="EMBL" id="OLP47088.1"/>
    </source>
</evidence>
<dbReference type="EMBL" id="JACIED010000003">
    <property type="protein sequence ID" value="MBB4008074.1"/>
    <property type="molecule type" value="Genomic_DNA"/>
</dbReference>
<reference evidence="3 6" key="2">
    <citation type="submission" date="2020-08" db="EMBL/GenBank/DDBJ databases">
        <title>Genomic Encyclopedia of Type Strains, Phase IV (KMG-IV): sequencing the most valuable type-strain genomes for metagenomic binning, comparative biology and taxonomic classification.</title>
        <authorList>
            <person name="Goeker M."/>
        </authorList>
    </citation>
    <scope>NUCLEOTIDE SEQUENCE [LARGE SCALE GENOMIC DNA]</scope>
    <source>
        <strain evidence="3 6">DSM 100021</strain>
    </source>
</reference>
<keyword evidence="2" id="KW-0472">Membrane</keyword>
<protein>
    <submittedName>
        <fullName evidence="4">Uncharacterized protein</fullName>
    </submittedName>
</protein>
<dbReference type="Proteomes" id="UP000185598">
    <property type="component" value="Unassembled WGS sequence"/>
</dbReference>
<dbReference type="OrthoDB" id="8399016at2"/>
<keyword evidence="2" id="KW-0812">Transmembrane</keyword>
<evidence type="ECO:0000313" key="6">
    <source>
        <dbReference type="Proteomes" id="UP000544107"/>
    </source>
</evidence>
<gene>
    <name evidence="4" type="ORF">BJF91_10315</name>
    <name evidence="3" type="ORF">GGQ71_002354</name>
</gene>
<proteinExistence type="predicted"/>